<keyword evidence="1" id="KW-0732">Signal</keyword>
<reference evidence="2" key="1">
    <citation type="submission" date="2018-04" db="EMBL/GenBank/DDBJ databases">
        <title>Whole genome sequencing of Hypsizygus marmoreus.</title>
        <authorList>
            <person name="Choi I.-G."/>
            <person name="Min B."/>
            <person name="Kim J.-G."/>
            <person name="Kim S."/>
            <person name="Oh Y.-L."/>
            <person name="Kong W.-S."/>
            <person name="Park H."/>
            <person name="Jeong J."/>
            <person name="Song E.-S."/>
        </authorList>
    </citation>
    <scope>NUCLEOTIDE SEQUENCE [LARGE SCALE GENOMIC DNA]</scope>
    <source>
        <strain evidence="2">51987-8</strain>
    </source>
</reference>
<evidence type="ECO:0000313" key="3">
    <source>
        <dbReference type="Proteomes" id="UP000076154"/>
    </source>
</evidence>
<name>A0A369JW26_HYPMA</name>
<dbReference type="Proteomes" id="UP000076154">
    <property type="component" value="Unassembled WGS sequence"/>
</dbReference>
<sequence>MLRSPNLAIQMRLMLLVLGTKFTAVYMSMSSGLNGPTRLSHQPLGKDPLREVMPIVPLGDHRSSITFIQEPPSGKRSRR</sequence>
<organism evidence="2 3">
    <name type="scientific">Hypsizygus marmoreus</name>
    <name type="common">White beech mushroom</name>
    <name type="synonym">Agaricus marmoreus</name>
    <dbReference type="NCBI Taxonomy" id="39966"/>
    <lineage>
        <taxon>Eukaryota</taxon>
        <taxon>Fungi</taxon>
        <taxon>Dikarya</taxon>
        <taxon>Basidiomycota</taxon>
        <taxon>Agaricomycotina</taxon>
        <taxon>Agaricomycetes</taxon>
        <taxon>Agaricomycetidae</taxon>
        <taxon>Agaricales</taxon>
        <taxon>Tricholomatineae</taxon>
        <taxon>Lyophyllaceae</taxon>
        <taxon>Hypsizygus</taxon>
    </lineage>
</organism>
<feature type="signal peptide" evidence="1">
    <location>
        <begin position="1"/>
        <end position="19"/>
    </location>
</feature>
<protein>
    <recommendedName>
        <fullName evidence="4">Secreted protein</fullName>
    </recommendedName>
</protein>
<accession>A0A369JW26</accession>
<gene>
    <name evidence="2" type="ORF">Hypma_006725</name>
</gene>
<dbReference type="InParanoid" id="A0A369JW26"/>
<evidence type="ECO:0008006" key="4">
    <source>
        <dbReference type="Google" id="ProtNLM"/>
    </source>
</evidence>
<dbReference type="EMBL" id="LUEZ02000040">
    <property type="protein sequence ID" value="RDB25978.1"/>
    <property type="molecule type" value="Genomic_DNA"/>
</dbReference>
<keyword evidence="3" id="KW-1185">Reference proteome</keyword>
<proteinExistence type="predicted"/>
<comment type="caution">
    <text evidence="2">The sequence shown here is derived from an EMBL/GenBank/DDBJ whole genome shotgun (WGS) entry which is preliminary data.</text>
</comment>
<evidence type="ECO:0000313" key="2">
    <source>
        <dbReference type="EMBL" id="RDB25978.1"/>
    </source>
</evidence>
<evidence type="ECO:0000256" key="1">
    <source>
        <dbReference type="SAM" id="SignalP"/>
    </source>
</evidence>
<dbReference type="AlphaFoldDB" id="A0A369JW26"/>
<feature type="chain" id="PRO_5016943750" description="Secreted protein" evidence="1">
    <location>
        <begin position="20"/>
        <end position="79"/>
    </location>
</feature>